<feature type="chain" id="PRO_5045177468" evidence="1">
    <location>
        <begin position="19"/>
        <end position="330"/>
    </location>
</feature>
<dbReference type="EMBL" id="JBDIML010000003">
    <property type="protein sequence ID" value="MEN2767478.1"/>
    <property type="molecule type" value="Genomic_DNA"/>
</dbReference>
<reference evidence="2 3" key="1">
    <citation type="submission" date="2024-05" db="EMBL/GenBank/DDBJ databases">
        <authorList>
            <person name="Haq I."/>
            <person name="Ullah Z."/>
            <person name="Ahmad R."/>
            <person name="Li M."/>
            <person name="Tong Y."/>
        </authorList>
    </citation>
    <scope>NUCLEOTIDE SEQUENCE [LARGE SCALE GENOMIC DNA]</scope>
    <source>
        <strain evidence="2 3">16A2E</strain>
    </source>
</reference>
<keyword evidence="3" id="KW-1185">Reference proteome</keyword>
<proteinExistence type="predicted"/>
<protein>
    <submittedName>
        <fullName evidence="2">Uncharacterized protein</fullName>
    </submittedName>
</protein>
<keyword evidence="1" id="KW-0732">Signal</keyword>
<feature type="signal peptide" evidence="1">
    <location>
        <begin position="1"/>
        <end position="18"/>
    </location>
</feature>
<dbReference type="Proteomes" id="UP001444625">
    <property type="component" value="Unassembled WGS sequence"/>
</dbReference>
<sequence length="330" mass="37994">MRHLKLLMVLLISTILIAACGQEDKANQEEKTEVKEQDIELTDENQKAAAETVKSYIKAAYSNTDFSSTTNFKGTEYMSGDQEWHQSFMDELAFITNNGQESFEVKDVIIKELIDLGDYYEDETYSPVYIINTKVLFKDNDDKENYESTGILLSYNNADSTWEIDWYNFAQPLEPIDFWGSNNAEVVPANDSQEAAAELAKLFATEFLSLGNRESVDDLRGMIELWIDEEQEVIKQNILSSNESFFQLDKESRPMVANVKIDELLPFREMPIEEATEAYAINVSVEYEENKSLDLTELGFVIVKINDEWKIIQNLTYRITPWEYVDLSAQ</sequence>
<dbReference type="PROSITE" id="PS51257">
    <property type="entry name" value="PROKAR_LIPOPROTEIN"/>
    <property type="match status" value="1"/>
</dbReference>
<gene>
    <name evidence="2" type="ORF">ABC228_09780</name>
</gene>
<evidence type="ECO:0000313" key="2">
    <source>
        <dbReference type="EMBL" id="MEN2767478.1"/>
    </source>
</evidence>
<accession>A0ABU9XJ19</accession>
<organism evidence="2 3">
    <name type="scientific">Ornithinibacillus xuwenensis</name>
    <dbReference type="NCBI Taxonomy" id="3144668"/>
    <lineage>
        <taxon>Bacteria</taxon>
        <taxon>Bacillati</taxon>
        <taxon>Bacillota</taxon>
        <taxon>Bacilli</taxon>
        <taxon>Bacillales</taxon>
        <taxon>Bacillaceae</taxon>
        <taxon>Ornithinibacillus</taxon>
    </lineage>
</organism>
<name>A0ABU9XJ19_9BACI</name>
<dbReference type="RefSeq" id="WP_345824953.1">
    <property type="nucleotide sequence ID" value="NZ_JBDIML010000003.1"/>
</dbReference>
<evidence type="ECO:0000313" key="3">
    <source>
        <dbReference type="Proteomes" id="UP001444625"/>
    </source>
</evidence>
<comment type="caution">
    <text evidence="2">The sequence shown here is derived from an EMBL/GenBank/DDBJ whole genome shotgun (WGS) entry which is preliminary data.</text>
</comment>
<evidence type="ECO:0000256" key="1">
    <source>
        <dbReference type="SAM" id="SignalP"/>
    </source>
</evidence>